<feature type="compositionally biased region" description="Basic and acidic residues" evidence="1">
    <location>
        <begin position="21"/>
        <end position="35"/>
    </location>
</feature>
<feature type="compositionally biased region" description="Basic residues" evidence="1">
    <location>
        <begin position="79"/>
        <end position="92"/>
    </location>
</feature>
<feature type="region of interest" description="Disordered" evidence="1">
    <location>
        <begin position="79"/>
        <end position="119"/>
    </location>
</feature>
<dbReference type="AlphaFoldDB" id="E9G059"/>
<dbReference type="EMBL" id="GL732528">
    <property type="protein sequence ID" value="EFX86844.1"/>
    <property type="molecule type" value="Genomic_DNA"/>
</dbReference>
<dbReference type="Proteomes" id="UP000000305">
    <property type="component" value="Unassembled WGS sequence"/>
</dbReference>
<accession>E9G059</accession>
<feature type="compositionally biased region" description="Basic and acidic residues" evidence="1">
    <location>
        <begin position="96"/>
        <end position="119"/>
    </location>
</feature>
<dbReference type="KEGG" id="dpx:DAPPUDRAFT_235547"/>
<proteinExistence type="predicted"/>
<feature type="compositionally biased region" description="Polar residues" evidence="1">
    <location>
        <begin position="1"/>
        <end position="17"/>
    </location>
</feature>
<name>E9G059_DAPPU</name>
<organism evidence="2 3">
    <name type="scientific">Daphnia pulex</name>
    <name type="common">Water flea</name>
    <dbReference type="NCBI Taxonomy" id="6669"/>
    <lineage>
        <taxon>Eukaryota</taxon>
        <taxon>Metazoa</taxon>
        <taxon>Ecdysozoa</taxon>
        <taxon>Arthropoda</taxon>
        <taxon>Crustacea</taxon>
        <taxon>Branchiopoda</taxon>
        <taxon>Diplostraca</taxon>
        <taxon>Cladocera</taxon>
        <taxon>Anomopoda</taxon>
        <taxon>Daphniidae</taxon>
        <taxon>Daphnia</taxon>
    </lineage>
</organism>
<evidence type="ECO:0000313" key="3">
    <source>
        <dbReference type="Proteomes" id="UP000000305"/>
    </source>
</evidence>
<keyword evidence="3" id="KW-1185">Reference proteome</keyword>
<evidence type="ECO:0000256" key="1">
    <source>
        <dbReference type="SAM" id="MobiDB-lite"/>
    </source>
</evidence>
<sequence length="119" mass="13455">MLGPAGTTSSLLINGNGSPAMERRTYNQPGEENKTQTKIVVVSSPKVTGGKRVDGATVEINELVNTRAKYQMNTKLRLSVRFRHVRKNKTKQKNSSSKDRKEKKNREKKEKEKGADRKR</sequence>
<protein>
    <submittedName>
        <fullName evidence="2">Uncharacterized protein</fullName>
    </submittedName>
</protein>
<feature type="region of interest" description="Disordered" evidence="1">
    <location>
        <begin position="1"/>
        <end position="36"/>
    </location>
</feature>
<dbReference type="HOGENOM" id="CLU_2063810_0_0_1"/>
<evidence type="ECO:0000313" key="2">
    <source>
        <dbReference type="EMBL" id="EFX86844.1"/>
    </source>
</evidence>
<dbReference type="InParanoid" id="E9G059"/>
<reference evidence="2 3" key="1">
    <citation type="journal article" date="2011" name="Science">
        <title>The ecoresponsive genome of Daphnia pulex.</title>
        <authorList>
            <person name="Colbourne J.K."/>
            <person name="Pfrender M.E."/>
            <person name="Gilbert D."/>
            <person name="Thomas W.K."/>
            <person name="Tucker A."/>
            <person name="Oakley T.H."/>
            <person name="Tokishita S."/>
            <person name="Aerts A."/>
            <person name="Arnold G.J."/>
            <person name="Basu M.K."/>
            <person name="Bauer D.J."/>
            <person name="Caceres C.E."/>
            <person name="Carmel L."/>
            <person name="Casola C."/>
            <person name="Choi J.H."/>
            <person name="Detter J.C."/>
            <person name="Dong Q."/>
            <person name="Dusheyko S."/>
            <person name="Eads B.D."/>
            <person name="Frohlich T."/>
            <person name="Geiler-Samerotte K.A."/>
            <person name="Gerlach D."/>
            <person name="Hatcher P."/>
            <person name="Jogdeo S."/>
            <person name="Krijgsveld J."/>
            <person name="Kriventseva E.V."/>
            <person name="Kultz D."/>
            <person name="Laforsch C."/>
            <person name="Lindquist E."/>
            <person name="Lopez J."/>
            <person name="Manak J.R."/>
            <person name="Muller J."/>
            <person name="Pangilinan J."/>
            <person name="Patwardhan R.P."/>
            <person name="Pitluck S."/>
            <person name="Pritham E.J."/>
            <person name="Rechtsteiner A."/>
            <person name="Rho M."/>
            <person name="Rogozin I.B."/>
            <person name="Sakarya O."/>
            <person name="Salamov A."/>
            <person name="Schaack S."/>
            <person name="Shapiro H."/>
            <person name="Shiga Y."/>
            <person name="Skalitzky C."/>
            <person name="Smith Z."/>
            <person name="Souvorov A."/>
            <person name="Sung W."/>
            <person name="Tang Z."/>
            <person name="Tsuchiya D."/>
            <person name="Tu H."/>
            <person name="Vos H."/>
            <person name="Wang M."/>
            <person name="Wolf Y.I."/>
            <person name="Yamagata H."/>
            <person name="Yamada T."/>
            <person name="Ye Y."/>
            <person name="Shaw J.R."/>
            <person name="Andrews J."/>
            <person name="Crease T.J."/>
            <person name="Tang H."/>
            <person name="Lucas S.M."/>
            <person name="Robertson H.M."/>
            <person name="Bork P."/>
            <person name="Koonin E.V."/>
            <person name="Zdobnov E.M."/>
            <person name="Grigoriev I.V."/>
            <person name="Lynch M."/>
            <person name="Boore J.L."/>
        </authorList>
    </citation>
    <scope>NUCLEOTIDE SEQUENCE [LARGE SCALE GENOMIC DNA]</scope>
</reference>
<gene>
    <name evidence="2" type="ORF">DAPPUDRAFT_235547</name>
</gene>